<feature type="transmembrane region" description="Helical" evidence="2">
    <location>
        <begin position="16"/>
        <end position="34"/>
    </location>
</feature>
<accession>A0A840CJB1</accession>
<sequence>MSATTKNDKKQQLKKYVVFALMFIAFAGCMWLIFAPSEAEKEKQKEGTGFNADIPDPKKDEIIADKRDAYEQEQLKQKQKDRMRSLDTFMMDTAGDTSKITDEEPEVHTAVQPSLRQTNRNAIQTSHAVYNDINRTLGNFYEQPKEDPEKEVMKKRLEDLEAKLEEKETRKSQMDEQLVLMEKSYQLAAKYMPQSQSEGSPYSQEYGMSAEQMKNKIVKSSSKKPKAVPVHQLMKTVVSSLSQRLSDEELMERYDRERNYGFNSMDKLQVNSQKNTISACIHDEQKVTDGQSLRMRLTEPLIAGNTYIPVNTMLTGHAKMQGERLEVSVSTIEHEGKIIHVEMTVYDSDGQKGINIPGSMELNAAKEIAANMGSNLGSTINISQQSAGQQLISDAGRGLIQGTSQYLGKKFRTVTVTLKAGYKIMLLPKED</sequence>
<dbReference type="RefSeq" id="WP_246348012.1">
    <property type="nucleotide sequence ID" value="NZ_JACIEP010000004.1"/>
</dbReference>
<dbReference type="NCBIfam" id="TIGR03779">
    <property type="entry name" value="Bac_Flav_CT_M"/>
    <property type="match status" value="1"/>
</dbReference>
<keyword evidence="2" id="KW-0812">Transmembrane</keyword>
<reference evidence="4 5" key="1">
    <citation type="submission" date="2020-08" db="EMBL/GenBank/DDBJ databases">
        <title>Genomic Encyclopedia of Type Strains, Phase IV (KMG-IV): sequencing the most valuable type-strain genomes for metagenomic binning, comparative biology and taxonomic classification.</title>
        <authorList>
            <person name="Goeker M."/>
        </authorList>
    </citation>
    <scope>NUCLEOTIDE SEQUENCE [LARGE SCALE GENOMIC DNA]</scope>
    <source>
        <strain evidence="4 5">DSM 104969</strain>
    </source>
</reference>
<dbReference type="InterPro" id="IPR055407">
    <property type="entry name" value="TraM_C"/>
</dbReference>
<keyword evidence="2" id="KW-1133">Transmembrane helix</keyword>
<organism evidence="4 5">
    <name type="scientific">Dysgonomonas hofstadii</name>
    <dbReference type="NCBI Taxonomy" id="637886"/>
    <lineage>
        <taxon>Bacteria</taxon>
        <taxon>Pseudomonadati</taxon>
        <taxon>Bacteroidota</taxon>
        <taxon>Bacteroidia</taxon>
        <taxon>Bacteroidales</taxon>
        <taxon>Dysgonomonadaceae</taxon>
        <taxon>Dysgonomonas</taxon>
    </lineage>
</organism>
<protein>
    <submittedName>
        <fullName evidence="4">Conjugative transposon TraM protein</fullName>
    </submittedName>
</protein>
<dbReference type="EMBL" id="JACIEP010000004">
    <property type="protein sequence ID" value="MBB4035436.1"/>
    <property type="molecule type" value="Genomic_DNA"/>
</dbReference>
<dbReference type="Pfam" id="PF12508">
    <property type="entry name" value="Transposon_TraM"/>
    <property type="match status" value="1"/>
</dbReference>
<dbReference type="InterPro" id="IPR022187">
    <property type="entry name" value="Conjug_transposon_TraM"/>
</dbReference>
<evidence type="ECO:0000259" key="3">
    <source>
        <dbReference type="Pfam" id="PF12508"/>
    </source>
</evidence>
<evidence type="ECO:0000313" key="5">
    <source>
        <dbReference type="Proteomes" id="UP000555103"/>
    </source>
</evidence>
<feature type="domain" description="Conjugative transposon TraM C-terminal" evidence="3">
    <location>
        <begin position="277"/>
        <end position="426"/>
    </location>
</feature>
<keyword evidence="1" id="KW-0175">Coiled coil</keyword>
<name>A0A840CJB1_9BACT</name>
<evidence type="ECO:0000256" key="1">
    <source>
        <dbReference type="SAM" id="Coils"/>
    </source>
</evidence>
<proteinExistence type="predicted"/>
<evidence type="ECO:0000313" key="4">
    <source>
        <dbReference type="EMBL" id="MBB4035436.1"/>
    </source>
</evidence>
<comment type="caution">
    <text evidence="4">The sequence shown here is derived from an EMBL/GenBank/DDBJ whole genome shotgun (WGS) entry which is preliminary data.</text>
</comment>
<keyword evidence="2" id="KW-0472">Membrane</keyword>
<feature type="coiled-coil region" evidence="1">
    <location>
        <begin position="150"/>
        <end position="184"/>
    </location>
</feature>
<dbReference type="Proteomes" id="UP000555103">
    <property type="component" value="Unassembled WGS sequence"/>
</dbReference>
<dbReference type="AlphaFoldDB" id="A0A840CJB1"/>
<keyword evidence="5" id="KW-1185">Reference proteome</keyword>
<evidence type="ECO:0000256" key="2">
    <source>
        <dbReference type="SAM" id="Phobius"/>
    </source>
</evidence>
<gene>
    <name evidence="4" type="ORF">GGR21_001329</name>
</gene>
<dbReference type="PROSITE" id="PS51257">
    <property type="entry name" value="PROKAR_LIPOPROTEIN"/>
    <property type="match status" value="1"/>
</dbReference>